<keyword evidence="2" id="KW-1185">Reference proteome</keyword>
<protein>
    <submittedName>
        <fullName evidence="3">Tudor domain-containing protein</fullName>
    </submittedName>
</protein>
<evidence type="ECO:0000313" key="2">
    <source>
        <dbReference type="Proteomes" id="UP000492821"/>
    </source>
</evidence>
<evidence type="ECO:0000259" key="1">
    <source>
        <dbReference type="Pfam" id="PF24680"/>
    </source>
</evidence>
<dbReference type="Pfam" id="PF24680">
    <property type="entry name" value="SH3_Hsr9"/>
    <property type="match status" value="1"/>
</dbReference>
<reference evidence="2" key="1">
    <citation type="journal article" date="2013" name="Genetics">
        <title>The draft genome and transcriptome of Panagrellus redivivus are shaped by the harsh demands of a free-living lifestyle.</title>
        <authorList>
            <person name="Srinivasan J."/>
            <person name="Dillman A.R."/>
            <person name="Macchietto M.G."/>
            <person name="Heikkinen L."/>
            <person name="Lakso M."/>
            <person name="Fracchia K.M."/>
            <person name="Antoshechkin I."/>
            <person name="Mortazavi A."/>
            <person name="Wong G."/>
            <person name="Sternberg P.W."/>
        </authorList>
    </citation>
    <scope>NUCLEOTIDE SEQUENCE [LARGE SCALE GENOMIC DNA]</scope>
    <source>
        <strain evidence="2">MT8872</strain>
    </source>
</reference>
<feature type="domain" description="Hsr-9 Tudor" evidence="1">
    <location>
        <begin position="48"/>
        <end position="160"/>
    </location>
</feature>
<reference evidence="3" key="2">
    <citation type="submission" date="2020-10" db="UniProtKB">
        <authorList>
            <consortium name="WormBaseParasite"/>
        </authorList>
    </citation>
    <scope>IDENTIFICATION</scope>
</reference>
<proteinExistence type="predicted"/>
<accession>A0A7E4V8M0</accession>
<dbReference type="InterPro" id="IPR056492">
    <property type="entry name" value="SH3_Hsr9"/>
</dbReference>
<dbReference type="WBParaSite" id="Pan_g17548.t1">
    <property type="protein sequence ID" value="Pan_g17548.t1"/>
    <property type="gene ID" value="Pan_g17548"/>
</dbReference>
<sequence>MFGMAGGSIDWTVKERGKRRYIKRGTLPYLNPTDQQYADSHEYACGSRVMALVVTTDMYAAVVTSWNDTHVTVVTMQYNWKVCLPRNRVFPMSELSKHMRVDVIGFCNDHYAKCQFGIIIRTPKFENINEWYHGMFKVKILIDDRISVIREVAFCDLSMSIRHAEAIFNDRCARELQKFVQFCQLNTEADFLPLMKRSAFIEASYQIEMMAAEDD</sequence>
<organism evidence="2 3">
    <name type="scientific">Panagrellus redivivus</name>
    <name type="common">Microworm</name>
    <dbReference type="NCBI Taxonomy" id="6233"/>
    <lineage>
        <taxon>Eukaryota</taxon>
        <taxon>Metazoa</taxon>
        <taxon>Ecdysozoa</taxon>
        <taxon>Nematoda</taxon>
        <taxon>Chromadorea</taxon>
        <taxon>Rhabditida</taxon>
        <taxon>Tylenchina</taxon>
        <taxon>Panagrolaimomorpha</taxon>
        <taxon>Panagrolaimoidea</taxon>
        <taxon>Panagrolaimidae</taxon>
        <taxon>Panagrellus</taxon>
    </lineage>
</organism>
<evidence type="ECO:0000313" key="3">
    <source>
        <dbReference type="WBParaSite" id="Pan_g17548.t1"/>
    </source>
</evidence>
<name>A0A7E4V8M0_PANRE</name>
<dbReference type="Proteomes" id="UP000492821">
    <property type="component" value="Unassembled WGS sequence"/>
</dbReference>
<dbReference type="AlphaFoldDB" id="A0A7E4V8M0"/>